<evidence type="ECO:0000313" key="1">
    <source>
        <dbReference type="EMBL" id="JAW16386.1"/>
    </source>
</evidence>
<proteinExistence type="predicted"/>
<dbReference type="EMBL" id="GFTR01000040">
    <property type="protein sequence ID" value="JAW16386.1"/>
    <property type="molecule type" value="Transcribed_RNA"/>
</dbReference>
<organism evidence="1">
    <name type="scientific">Panstrongylus lignarius</name>
    <dbReference type="NCBI Taxonomy" id="156445"/>
    <lineage>
        <taxon>Eukaryota</taxon>
        <taxon>Metazoa</taxon>
        <taxon>Ecdysozoa</taxon>
        <taxon>Arthropoda</taxon>
        <taxon>Hexapoda</taxon>
        <taxon>Insecta</taxon>
        <taxon>Pterygota</taxon>
        <taxon>Neoptera</taxon>
        <taxon>Paraneoptera</taxon>
        <taxon>Hemiptera</taxon>
        <taxon>Heteroptera</taxon>
        <taxon>Panheteroptera</taxon>
        <taxon>Cimicomorpha</taxon>
        <taxon>Reduviidae</taxon>
        <taxon>Triatominae</taxon>
        <taxon>Panstrongylus</taxon>
    </lineage>
</organism>
<sequence>MFFGSVLVVFFSLLPGSTTLAFLVLGHFWSCGRTSGSDLVDSYLWRAPCLVFSYSCIPPYPTGNYNY</sequence>
<protein>
    <submittedName>
        <fullName evidence="1">Putative secreted protein</fullName>
    </submittedName>
</protein>
<dbReference type="AlphaFoldDB" id="A0A224XUZ6"/>
<reference evidence="1" key="1">
    <citation type="journal article" date="2018" name="PLoS Negl. Trop. Dis.">
        <title>An insight into the salivary gland and fat body transcriptome of Panstrongylus lignarius (Hemiptera: Heteroptera), the main vector of Chagas disease in Peru.</title>
        <authorList>
            <person name="Nevoa J.C."/>
            <person name="Mendes M.T."/>
            <person name="da Silva M.V."/>
            <person name="Soares S.C."/>
            <person name="Oliveira C.J.F."/>
            <person name="Ribeiro J.M.C."/>
        </authorList>
    </citation>
    <scope>NUCLEOTIDE SEQUENCE</scope>
</reference>
<accession>A0A224XUZ6</accession>
<name>A0A224XUZ6_9HEMI</name>